<dbReference type="Pfam" id="PF11123">
    <property type="entry name" value="DNA_Packaging_2"/>
    <property type="match status" value="1"/>
</dbReference>
<dbReference type="Proteomes" id="UP000386225">
    <property type="component" value="Segment"/>
</dbReference>
<name>A0A5Q2UA14_9CAUD</name>
<accession>A0A5Q2UA14</accession>
<keyword evidence="2" id="KW-1185">Reference proteome</keyword>
<proteinExistence type="predicted"/>
<sequence length="113" mass="12739">MALVAKGNKKAATEDEIGVLHFMVTQIFKRKLGKWLELMEQGADPELIVDMKQLNNVIKFIGDNGVVCQDPAAESRSELGDQINEIKRKQEERLNRSGNVVPFTDEDDYSQFG</sequence>
<evidence type="ECO:0000313" key="1">
    <source>
        <dbReference type="EMBL" id="QGH45083.1"/>
    </source>
</evidence>
<evidence type="ECO:0000313" key="2">
    <source>
        <dbReference type="Proteomes" id="UP000386225"/>
    </source>
</evidence>
<dbReference type="InterPro" id="IPR024345">
    <property type="entry name" value="DNA_matur_Phage_T7-like"/>
</dbReference>
<organism evidence="1 2">
    <name type="scientific">Ralstonia phage Reminis</name>
    <dbReference type="NCBI Taxonomy" id="2662139"/>
    <lineage>
        <taxon>Viruses</taxon>
        <taxon>Duplodnaviria</taxon>
        <taxon>Heunggongvirae</taxon>
        <taxon>Uroviricota</taxon>
        <taxon>Caudoviricetes</taxon>
        <taxon>Autographivirales</taxon>
        <taxon>Autographivirales incertae sedis</taxon>
        <taxon>Reminisvirus</taxon>
        <taxon>Reminisvirus reminis</taxon>
    </lineage>
</organism>
<protein>
    <submittedName>
        <fullName evidence="1">Terminase small subunit</fullName>
    </submittedName>
</protein>
<reference evidence="1 2" key="1">
    <citation type="submission" date="2019-09" db="EMBL/GenBank/DDBJ databases">
        <title>Bacteriophage as agents antimicrobiens.</title>
        <authorList>
            <person name="Lightbourn L."/>
            <person name="Amarillas L."/>
            <person name="Estrada M."/>
            <person name="Leon R."/>
            <person name="Figueroa L."/>
            <person name="Patron O."/>
            <person name="Leon J."/>
        </authorList>
    </citation>
    <scope>NUCLEOTIDE SEQUENCE [LARGE SCALE GENOMIC DNA]</scope>
</reference>
<dbReference type="EMBL" id="MN478376">
    <property type="protein sequence ID" value="QGH45083.1"/>
    <property type="molecule type" value="Genomic_DNA"/>
</dbReference>